<dbReference type="AlphaFoldDB" id="A0A918JPI0"/>
<evidence type="ECO:0000256" key="6">
    <source>
        <dbReference type="ARBA" id="ARBA00022490"/>
    </source>
</evidence>
<evidence type="ECO:0000256" key="7">
    <source>
        <dbReference type="ARBA" id="ARBA00022723"/>
    </source>
</evidence>
<evidence type="ECO:0000256" key="8">
    <source>
        <dbReference type="ARBA" id="ARBA00022801"/>
    </source>
</evidence>
<dbReference type="GO" id="GO:0046872">
    <property type="term" value="F:metal ion binding"/>
    <property type="evidence" value="ECO:0007669"/>
    <property type="project" value="UniProtKB-KW"/>
</dbReference>
<keyword evidence="6" id="KW-0963">Cytoplasm</keyword>
<accession>A0A918JPI0</accession>
<evidence type="ECO:0000256" key="5">
    <source>
        <dbReference type="ARBA" id="ARBA00011901"/>
    </source>
</evidence>
<protein>
    <recommendedName>
        <fullName evidence="11">1,6-anhydro-N-acetylmuramyl-L-alanine amidase AmpD</fullName>
        <ecNumber evidence="5">3.5.1.28</ecNumber>
    </recommendedName>
    <alternativeName>
        <fullName evidence="12">N-acetylmuramoyl-L-alanine amidase</fullName>
    </alternativeName>
</protein>
<dbReference type="PANTHER" id="PTHR30417:SF4">
    <property type="entry name" value="1,6-ANHYDRO-N-ACETYLMURAMYL-L-ALANINE AMIDASE AMPD"/>
    <property type="match status" value="1"/>
</dbReference>
<dbReference type="GO" id="GO:0009254">
    <property type="term" value="P:peptidoglycan turnover"/>
    <property type="evidence" value="ECO:0007669"/>
    <property type="project" value="TreeGrafter"/>
</dbReference>
<keyword evidence="7" id="KW-0479">Metal-binding</keyword>
<dbReference type="GO" id="GO:0071555">
    <property type="term" value="P:cell wall organization"/>
    <property type="evidence" value="ECO:0007669"/>
    <property type="project" value="UniProtKB-KW"/>
</dbReference>
<reference evidence="14" key="2">
    <citation type="submission" date="2020-09" db="EMBL/GenBank/DDBJ databases">
        <authorList>
            <person name="Sun Q."/>
            <person name="Kim S."/>
        </authorList>
    </citation>
    <scope>NUCLEOTIDE SEQUENCE</scope>
    <source>
        <strain evidence="14">KCTC 22164</strain>
    </source>
</reference>
<evidence type="ECO:0000256" key="10">
    <source>
        <dbReference type="ARBA" id="ARBA00023316"/>
    </source>
</evidence>
<dbReference type="Proteomes" id="UP000631300">
    <property type="component" value="Unassembled WGS sequence"/>
</dbReference>
<dbReference type="GO" id="GO:0009253">
    <property type="term" value="P:peptidoglycan catabolic process"/>
    <property type="evidence" value="ECO:0007669"/>
    <property type="project" value="InterPro"/>
</dbReference>
<gene>
    <name evidence="14" type="ORF">GCM10007391_30390</name>
</gene>
<dbReference type="EC" id="3.5.1.28" evidence="5"/>
<dbReference type="PANTHER" id="PTHR30417">
    <property type="entry name" value="N-ACETYLMURAMOYL-L-ALANINE AMIDASE AMID"/>
    <property type="match status" value="1"/>
</dbReference>
<comment type="catalytic activity">
    <reaction evidence="1">
        <text>Hydrolyzes the link between N-acetylmuramoyl residues and L-amino acid residues in certain cell-wall glycopeptides.</text>
        <dbReference type="EC" id="3.5.1.28"/>
    </reaction>
</comment>
<evidence type="ECO:0000256" key="3">
    <source>
        <dbReference type="ARBA" id="ARBA00004496"/>
    </source>
</evidence>
<keyword evidence="10" id="KW-0961">Cell wall biogenesis/degradation</keyword>
<comment type="caution">
    <text evidence="14">The sequence shown here is derived from an EMBL/GenBank/DDBJ whole genome shotgun (WGS) entry which is preliminary data.</text>
</comment>
<keyword evidence="9" id="KW-0862">Zinc</keyword>
<feature type="domain" description="N-acetylmuramoyl-L-alanine amidase" evidence="13">
    <location>
        <begin position="12"/>
        <end position="163"/>
    </location>
</feature>
<dbReference type="SMART" id="SM00644">
    <property type="entry name" value="Ami_2"/>
    <property type="match status" value="1"/>
</dbReference>
<comment type="similarity">
    <text evidence="4">Belongs to the N-acetylmuramoyl-L-alanine amidase 2 family.</text>
</comment>
<sequence>MDTYSKARRIHSTHFDERPDPADISLLVIHNISLPPGEFGGTAIRDLFTGQLDCSAHPFYEQLQGVRVSAHCVIYRNGSIEQYVPFTARAWHAGLSSFQGRSRCNDYAIGIELEGTDCDSYTDKQYQSLIALSQDIQAQYPAITLGRIVGHSDIAPGRKTDPGPAFDWSRYRQALAQR</sequence>
<evidence type="ECO:0000256" key="9">
    <source>
        <dbReference type="ARBA" id="ARBA00022833"/>
    </source>
</evidence>
<dbReference type="InterPro" id="IPR036505">
    <property type="entry name" value="Amidase/PGRP_sf"/>
</dbReference>
<dbReference type="CDD" id="cd06583">
    <property type="entry name" value="PGRP"/>
    <property type="match status" value="1"/>
</dbReference>
<evidence type="ECO:0000259" key="13">
    <source>
        <dbReference type="SMART" id="SM00644"/>
    </source>
</evidence>
<proteinExistence type="inferred from homology"/>
<evidence type="ECO:0000313" key="15">
    <source>
        <dbReference type="Proteomes" id="UP000631300"/>
    </source>
</evidence>
<dbReference type="Gene3D" id="3.40.80.10">
    <property type="entry name" value="Peptidoglycan recognition protein-like"/>
    <property type="match status" value="1"/>
</dbReference>
<name>A0A918JPI0_9ALTE</name>
<evidence type="ECO:0000256" key="12">
    <source>
        <dbReference type="ARBA" id="ARBA00042615"/>
    </source>
</evidence>
<dbReference type="InterPro" id="IPR002502">
    <property type="entry name" value="Amidase_domain"/>
</dbReference>
<dbReference type="SUPFAM" id="SSF55846">
    <property type="entry name" value="N-acetylmuramoyl-L-alanine amidase-like"/>
    <property type="match status" value="1"/>
</dbReference>
<organism evidence="14 15">
    <name type="scientific">Alteromonas halophila</name>
    <dbReference type="NCBI Taxonomy" id="516698"/>
    <lineage>
        <taxon>Bacteria</taxon>
        <taxon>Pseudomonadati</taxon>
        <taxon>Pseudomonadota</taxon>
        <taxon>Gammaproteobacteria</taxon>
        <taxon>Alteromonadales</taxon>
        <taxon>Alteromonadaceae</taxon>
        <taxon>Alteromonas/Salinimonas group</taxon>
        <taxon>Alteromonas</taxon>
    </lineage>
</organism>
<comment type="subcellular location">
    <subcellularLocation>
        <location evidence="3">Cytoplasm</location>
    </subcellularLocation>
</comment>
<dbReference type="NCBIfam" id="NF008758">
    <property type="entry name" value="PRK11789.1"/>
    <property type="match status" value="1"/>
</dbReference>
<evidence type="ECO:0000256" key="4">
    <source>
        <dbReference type="ARBA" id="ARBA00007553"/>
    </source>
</evidence>
<reference evidence="14" key="1">
    <citation type="journal article" date="2014" name="Int. J. Syst. Evol. Microbiol.">
        <title>Complete genome sequence of Corynebacterium casei LMG S-19264T (=DSM 44701T), isolated from a smear-ripened cheese.</title>
        <authorList>
            <consortium name="US DOE Joint Genome Institute (JGI-PGF)"/>
            <person name="Walter F."/>
            <person name="Albersmeier A."/>
            <person name="Kalinowski J."/>
            <person name="Ruckert C."/>
        </authorList>
    </citation>
    <scope>NUCLEOTIDE SEQUENCE</scope>
    <source>
        <strain evidence="14">KCTC 22164</strain>
    </source>
</reference>
<evidence type="ECO:0000256" key="11">
    <source>
        <dbReference type="ARBA" id="ARBA00039257"/>
    </source>
</evidence>
<dbReference type="InterPro" id="IPR051206">
    <property type="entry name" value="NAMLAA_amidase_2"/>
</dbReference>
<evidence type="ECO:0000313" key="14">
    <source>
        <dbReference type="EMBL" id="GGW94006.1"/>
    </source>
</evidence>
<keyword evidence="15" id="KW-1185">Reference proteome</keyword>
<keyword evidence="8" id="KW-0378">Hydrolase</keyword>
<dbReference type="RefSeq" id="WP_189407949.1">
    <property type="nucleotide sequence ID" value="NZ_BMXP01000010.1"/>
</dbReference>
<comment type="cofactor">
    <cofactor evidence="2">
        <name>Zn(2+)</name>
        <dbReference type="ChEBI" id="CHEBI:29105"/>
    </cofactor>
</comment>
<evidence type="ECO:0000256" key="2">
    <source>
        <dbReference type="ARBA" id="ARBA00001947"/>
    </source>
</evidence>
<dbReference type="GO" id="GO:0005737">
    <property type="term" value="C:cytoplasm"/>
    <property type="evidence" value="ECO:0007669"/>
    <property type="project" value="UniProtKB-SubCell"/>
</dbReference>
<evidence type="ECO:0000256" key="1">
    <source>
        <dbReference type="ARBA" id="ARBA00001561"/>
    </source>
</evidence>
<dbReference type="EMBL" id="BMXP01000010">
    <property type="protein sequence ID" value="GGW94006.1"/>
    <property type="molecule type" value="Genomic_DNA"/>
</dbReference>
<dbReference type="GO" id="GO:0008745">
    <property type="term" value="F:N-acetylmuramoyl-L-alanine amidase activity"/>
    <property type="evidence" value="ECO:0007669"/>
    <property type="project" value="UniProtKB-EC"/>
</dbReference>
<dbReference type="Pfam" id="PF01510">
    <property type="entry name" value="Amidase_2"/>
    <property type="match status" value="1"/>
</dbReference>